<dbReference type="STRING" id="759272.G0S8K9"/>
<feature type="compositionally biased region" description="Polar residues" evidence="1">
    <location>
        <begin position="126"/>
        <end position="141"/>
    </location>
</feature>
<keyword evidence="2" id="KW-0472">Membrane</keyword>
<evidence type="ECO:0000313" key="4">
    <source>
        <dbReference type="Proteomes" id="UP000008066"/>
    </source>
</evidence>
<keyword evidence="4" id="KW-1185">Reference proteome</keyword>
<reference evidence="3 4" key="1">
    <citation type="journal article" date="2011" name="Cell">
        <title>Insight into structure and assembly of the nuclear pore complex by utilizing the genome of a eukaryotic thermophile.</title>
        <authorList>
            <person name="Amlacher S."/>
            <person name="Sarges P."/>
            <person name="Flemming D."/>
            <person name="van Noort V."/>
            <person name="Kunze R."/>
            <person name="Devos D.P."/>
            <person name="Arumugam M."/>
            <person name="Bork P."/>
            <person name="Hurt E."/>
        </authorList>
    </citation>
    <scope>NUCLEOTIDE SEQUENCE [LARGE SCALE GENOMIC DNA]</scope>
    <source>
        <strain evidence="4">DSM 1495 / CBS 144.50 / IMI 039719</strain>
    </source>
</reference>
<accession>G0S8K9</accession>
<feature type="compositionally biased region" description="Polar residues" evidence="1">
    <location>
        <begin position="252"/>
        <end position="263"/>
    </location>
</feature>
<name>G0S8K9_CHATD</name>
<organism evidence="4">
    <name type="scientific">Chaetomium thermophilum (strain DSM 1495 / CBS 144.50 / IMI 039719)</name>
    <name type="common">Thermochaetoides thermophila</name>
    <dbReference type="NCBI Taxonomy" id="759272"/>
    <lineage>
        <taxon>Eukaryota</taxon>
        <taxon>Fungi</taxon>
        <taxon>Dikarya</taxon>
        <taxon>Ascomycota</taxon>
        <taxon>Pezizomycotina</taxon>
        <taxon>Sordariomycetes</taxon>
        <taxon>Sordariomycetidae</taxon>
        <taxon>Sordariales</taxon>
        <taxon>Chaetomiaceae</taxon>
        <taxon>Thermochaetoides</taxon>
    </lineage>
</organism>
<evidence type="ECO:0000313" key="3">
    <source>
        <dbReference type="EMBL" id="EGS21969.1"/>
    </source>
</evidence>
<sequence length="284" mass="30583">MKTAGVIILVIVLALVAAAIWWVVYTRLRAHRLGLPPPPLKSYLPFSKSTSSYAGPQPAPGGIIGWINDRIRLFRYRNTRTAAGAYEGTAGGYNARYGGPHDDDAWDTRVGAYSPYDHDLEEGIPQGQQQHEGRYSSSAYDAQTMGPTKVGGTAAGYDYSSPYGEAYATGGRPEGEGYQMNLPVGDATTGASAKTQQQQDDEEERRGRPRSRSPAPGDVGKNPFADKNPFEDEAEPSNLSMRGVSPNPVAVATTTAGESSGNMSFAARKARGEEDRKSIFREDV</sequence>
<gene>
    <name evidence="3" type="ORF">CTHT_0038450</name>
</gene>
<dbReference type="GeneID" id="18257883"/>
<evidence type="ECO:0000256" key="1">
    <source>
        <dbReference type="SAM" id="MobiDB-lite"/>
    </source>
</evidence>
<feature type="region of interest" description="Disordered" evidence="1">
    <location>
        <begin position="118"/>
        <end position="147"/>
    </location>
</feature>
<dbReference type="RefSeq" id="XP_006694265.1">
    <property type="nucleotide sequence ID" value="XM_006694202.1"/>
</dbReference>
<dbReference type="KEGG" id="cthr:CTHT_0038450"/>
<feature type="transmembrane region" description="Helical" evidence="2">
    <location>
        <begin position="6"/>
        <end position="25"/>
    </location>
</feature>
<dbReference type="eggNOG" id="ENOG502SGJ9">
    <property type="taxonomic scope" value="Eukaryota"/>
</dbReference>
<dbReference type="AlphaFoldDB" id="G0S8K9"/>
<dbReference type="OMA" id="KNRNNRY"/>
<keyword evidence="2" id="KW-1133">Transmembrane helix</keyword>
<feature type="region of interest" description="Disordered" evidence="1">
    <location>
        <begin position="168"/>
        <end position="284"/>
    </location>
</feature>
<dbReference type="EMBL" id="GL988041">
    <property type="protein sequence ID" value="EGS21969.1"/>
    <property type="molecule type" value="Genomic_DNA"/>
</dbReference>
<dbReference type="HOGENOM" id="CLU_073635_0_0_1"/>
<dbReference type="OrthoDB" id="5414285at2759"/>
<feature type="compositionally biased region" description="Basic and acidic residues" evidence="1">
    <location>
        <begin position="270"/>
        <end position="284"/>
    </location>
</feature>
<evidence type="ECO:0000256" key="2">
    <source>
        <dbReference type="SAM" id="Phobius"/>
    </source>
</evidence>
<keyword evidence="2" id="KW-0812">Transmembrane</keyword>
<dbReference type="Proteomes" id="UP000008066">
    <property type="component" value="Unassembled WGS sequence"/>
</dbReference>
<protein>
    <submittedName>
        <fullName evidence="3">Acid phosphatase-like protein</fullName>
    </submittedName>
</protein>
<proteinExistence type="predicted"/>